<keyword evidence="3 8" id="KW-0812">Transmembrane</keyword>
<evidence type="ECO:0000313" key="12">
    <source>
        <dbReference type="Proteomes" id="UP000285310"/>
    </source>
</evidence>
<keyword evidence="7 8" id="KW-0472">Membrane</keyword>
<evidence type="ECO:0000256" key="3">
    <source>
        <dbReference type="ARBA" id="ARBA00022692"/>
    </source>
</evidence>
<dbReference type="Pfam" id="PF00664">
    <property type="entry name" value="ABC_membrane"/>
    <property type="match status" value="1"/>
</dbReference>
<dbReference type="SMART" id="SM00382">
    <property type="entry name" value="AAA"/>
    <property type="match status" value="1"/>
</dbReference>
<evidence type="ECO:0000256" key="7">
    <source>
        <dbReference type="ARBA" id="ARBA00023136"/>
    </source>
</evidence>
<keyword evidence="6 8" id="KW-1133">Transmembrane helix</keyword>
<dbReference type="AlphaFoldDB" id="A0A423PWP0"/>
<dbReference type="InParanoid" id="A0A423PWP0"/>
<evidence type="ECO:0000256" key="8">
    <source>
        <dbReference type="SAM" id="Phobius"/>
    </source>
</evidence>
<feature type="transmembrane region" description="Helical" evidence="8">
    <location>
        <begin position="69"/>
        <end position="89"/>
    </location>
</feature>
<dbReference type="SUPFAM" id="SSF52540">
    <property type="entry name" value="P-loop containing nucleoside triphosphate hydrolases"/>
    <property type="match status" value="1"/>
</dbReference>
<feature type="transmembrane region" description="Helical" evidence="8">
    <location>
        <begin position="145"/>
        <end position="169"/>
    </location>
</feature>
<dbReference type="GO" id="GO:0005886">
    <property type="term" value="C:plasma membrane"/>
    <property type="evidence" value="ECO:0007669"/>
    <property type="project" value="UniProtKB-SubCell"/>
</dbReference>
<dbReference type="InterPro" id="IPR003593">
    <property type="entry name" value="AAA+_ATPase"/>
</dbReference>
<dbReference type="FunFam" id="3.40.50.300:FF:000287">
    <property type="entry name" value="Multidrug ABC transporter ATP-binding protein"/>
    <property type="match status" value="1"/>
</dbReference>
<keyword evidence="4" id="KW-0547">Nucleotide-binding</keyword>
<evidence type="ECO:0000256" key="5">
    <source>
        <dbReference type="ARBA" id="ARBA00022840"/>
    </source>
</evidence>
<dbReference type="GO" id="GO:0140359">
    <property type="term" value="F:ABC-type transporter activity"/>
    <property type="evidence" value="ECO:0007669"/>
    <property type="project" value="InterPro"/>
</dbReference>
<proteinExistence type="predicted"/>
<dbReference type="GO" id="GO:0016887">
    <property type="term" value="F:ATP hydrolysis activity"/>
    <property type="evidence" value="ECO:0007669"/>
    <property type="project" value="InterPro"/>
</dbReference>
<gene>
    <name evidence="11" type="ORF">SAJA_05160</name>
</gene>
<dbReference type="PROSITE" id="PS50929">
    <property type="entry name" value="ABC_TM1F"/>
    <property type="match status" value="1"/>
</dbReference>
<evidence type="ECO:0000256" key="4">
    <source>
        <dbReference type="ARBA" id="ARBA00022741"/>
    </source>
</evidence>
<dbReference type="PANTHER" id="PTHR24221:SF632">
    <property type="entry name" value="ATP-DEPENDENT LIPID A-CORE FLIPPASE"/>
    <property type="match status" value="1"/>
</dbReference>
<sequence length="598" mass="65253">MTDKTAARDARRAEWRRLAGLTPYLRAHATRVSIALGFLVAAKGASVLLPIALGRIVDSLDRSEQSAALVLPLALLLAYGGLRLISVLFGQIRDLVFGRVTERTMHQIALSVFEHLHALDLDFHLSRRTGGLSRGIERGLGGIRFLLRFALFNILPTVLEIALVAGILFYYYSAWFAVIVLGSVVAYVLVTATLTEWRTGHVRESNRLDTRANTRAVDSLLNYETVKYFGNEAYEADRYDRALDGWAMAMGRARRSLGLLNTLQALVIAGAVTAMMILAADRVVAGTMSLGDLTMVNAYMLQIFLPLNALGFVYRQLKKALADTAHMFALLEIEPAVVDEPATQALATQRPTIVFDNVAFDYKADRAILRDVNLTIRAGEKVAVVGHSGAGKSTLARLLFRFYDVNEGAIRIDDIDIRDMSLASLRAGIGVVPQDTVLFNDSIAYNIAYGAPTTATRADIENVARLAHLDDFIARLPEGYDTVVGERGLKLSGGEKQRIAIARAMLKNPAVLIFDEATSSLDTQAEQAINQALSELAADHTTLVIAHRLSTVVDADRIAVMDAGRLIETGTHAELLARDGLYARMWRLQGAADASSMS</sequence>
<dbReference type="EMBL" id="AYKG01000012">
    <property type="protein sequence ID" value="ROO30027.1"/>
    <property type="molecule type" value="Genomic_DNA"/>
</dbReference>
<evidence type="ECO:0000313" key="11">
    <source>
        <dbReference type="EMBL" id="ROO30027.1"/>
    </source>
</evidence>
<keyword evidence="5" id="KW-0067">ATP-binding</keyword>
<dbReference type="PANTHER" id="PTHR24221">
    <property type="entry name" value="ATP-BINDING CASSETTE SUB-FAMILY B"/>
    <property type="match status" value="1"/>
</dbReference>
<dbReference type="Proteomes" id="UP000285310">
    <property type="component" value="Unassembled WGS sequence"/>
</dbReference>
<name>A0A423PWP0_9GAMM</name>
<feature type="transmembrane region" description="Helical" evidence="8">
    <location>
        <begin position="175"/>
        <end position="197"/>
    </location>
</feature>
<feature type="transmembrane region" description="Helical" evidence="8">
    <location>
        <begin position="34"/>
        <end position="57"/>
    </location>
</feature>
<dbReference type="GO" id="GO:0034040">
    <property type="term" value="F:ATPase-coupled lipid transmembrane transporter activity"/>
    <property type="evidence" value="ECO:0007669"/>
    <property type="project" value="TreeGrafter"/>
</dbReference>
<dbReference type="InterPro" id="IPR011527">
    <property type="entry name" value="ABC1_TM_dom"/>
</dbReference>
<feature type="domain" description="ABC transmembrane type-1" evidence="10">
    <location>
        <begin position="34"/>
        <end position="319"/>
    </location>
</feature>
<evidence type="ECO:0000259" key="10">
    <source>
        <dbReference type="PROSITE" id="PS50929"/>
    </source>
</evidence>
<dbReference type="InterPro" id="IPR027417">
    <property type="entry name" value="P-loop_NTPase"/>
</dbReference>
<evidence type="ECO:0000259" key="9">
    <source>
        <dbReference type="PROSITE" id="PS50893"/>
    </source>
</evidence>
<accession>A0A423PWP0</accession>
<dbReference type="PROSITE" id="PS00211">
    <property type="entry name" value="ABC_TRANSPORTER_1"/>
    <property type="match status" value="1"/>
</dbReference>
<protein>
    <submittedName>
        <fullName evidence="11">ABC transporter</fullName>
    </submittedName>
</protein>
<feature type="domain" description="ABC transporter" evidence="9">
    <location>
        <begin position="353"/>
        <end position="588"/>
    </location>
</feature>
<evidence type="ECO:0000256" key="1">
    <source>
        <dbReference type="ARBA" id="ARBA00004651"/>
    </source>
</evidence>
<feature type="transmembrane region" description="Helical" evidence="8">
    <location>
        <begin position="299"/>
        <end position="317"/>
    </location>
</feature>
<reference evidence="11 12" key="1">
    <citation type="submission" date="2013-10" db="EMBL/GenBank/DDBJ databases">
        <title>Salinisphaera japonica YTM-1 Genome Sequencing.</title>
        <authorList>
            <person name="Lai Q."/>
            <person name="Li C."/>
            <person name="Shao Z."/>
        </authorList>
    </citation>
    <scope>NUCLEOTIDE SEQUENCE [LARGE SCALE GENOMIC DNA]</scope>
    <source>
        <strain evidence="11 12">YTM-1</strain>
    </source>
</reference>
<dbReference type="SUPFAM" id="SSF90123">
    <property type="entry name" value="ABC transporter transmembrane region"/>
    <property type="match status" value="1"/>
</dbReference>
<keyword evidence="12" id="KW-1185">Reference proteome</keyword>
<dbReference type="PROSITE" id="PS50893">
    <property type="entry name" value="ABC_TRANSPORTER_2"/>
    <property type="match status" value="1"/>
</dbReference>
<evidence type="ECO:0000256" key="6">
    <source>
        <dbReference type="ARBA" id="ARBA00022989"/>
    </source>
</evidence>
<organism evidence="11 12">
    <name type="scientific">Salinisphaera japonica YTM-1</name>
    <dbReference type="NCBI Taxonomy" id="1209778"/>
    <lineage>
        <taxon>Bacteria</taxon>
        <taxon>Pseudomonadati</taxon>
        <taxon>Pseudomonadota</taxon>
        <taxon>Gammaproteobacteria</taxon>
        <taxon>Salinisphaerales</taxon>
        <taxon>Salinisphaeraceae</taxon>
        <taxon>Salinisphaera</taxon>
    </lineage>
</organism>
<dbReference type="RefSeq" id="WP_123657572.1">
    <property type="nucleotide sequence ID" value="NZ_AYKG01000012.1"/>
</dbReference>
<dbReference type="InterPro" id="IPR017871">
    <property type="entry name" value="ABC_transporter-like_CS"/>
</dbReference>
<comment type="caution">
    <text evidence="11">The sequence shown here is derived from an EMBL/GenBank/DDBJ whole genome shotgun (WGS) entry which is preliminary data.</text>
</comment>
<feature type="transmembrane region" description="Helical" evidence="8">
    <location>
        <begin position="257"/>
        <end position="279"/>
    </location>
</feature>
<dbReference type="GO" id="GO:0005524">
    <property type="term" value="F:ATP binding"/>
    <property type="evidence" value="ECO:0007669"/>
    <property type="project" value="UniProtKB-KW"/>
</dbReference>
<dbReference type="Gene3D" id="1.20.1560.10">
    <property type="entry name" value="ABC transporter type 1, transmembrane domain"/>
    <property type="match status" value="1"/>
</dbReference>
<dbReference type="Gene3D" id="3.40.50.300">
    <property type="entry name" value="P-loop containing nucleotide triphosphate hydrolases"/>
    <property type="match status" value="1"/>
</dbReference>
<dbReference type="InterPro" id="IPR039421">
    <property type="entry name" value="Type_1_exporter"/>
</dbReference>
<dbReference type="InterPro" id="IPR036640">
    <property type="entry name" value="ABC1_TM_sf"/>
</dbReference>
<comment type="subcellular location">
    <subcellularLocation>
        <location evidence="1">Cell membrane</location>
        <topology evidence="1">Multi-pass membrane protein</topology>
    </subcellularLocation>
</comment>
<evidence type="ECO:0000256" key="2">
    <source>
        <dbReference type="ARBA" id="ARBA00022448"/>
    </source>
</evidence>
<keyword evidence="2" id="KW-0813">Transport</keyword>
<dbReference type="OrthoDB" id="9806127at2"/>
<dbReference type="InterPro" id="IPR003439">
    <property type="entry name" value="ABC_transporter-like_ATP-bd"/>
</dbReference>
<dbReference type="CDD" id="cd18582">
    <property type="entry name" value="ABC_6TM_ATM1_ABCB7"/>
    <property type="match status" value="1"/>
</dbReference>
<dbReference type="Pfam" id="PF00005">
    <property type="entry name" value="ABC_tran"/>
    <property type="match status" value="1"/>
</dbReference>